<reference evidence="2" key="1">
    <citation type="submission" date="2014-12" db="EMBL/GenBank/DDBJ databases">
        <title>Insight into the proteome of Arion vulgaris.</title>
        <authorList>
            <person name="Aradska J."/>
            <person name="Bulat T."/>
            <person name="Smidak R."/>
            <person name="Sarate P."/>
            <person name="Gangsoo J."/>
            <person name="Sialana F."/>
            <person name="Bilban M."/>
            <person name="Lubec G."/>
        </authorList>
    </citation>
    <scope>NUCLEOTIDE SEQUENCE</scope>
    <source>
        <tissue evidence="2">Skin</tissue>
    </source>
</reference>
<organism evidence="2">
    <name type="scientific">Arion vulgaris</name>
    <dbReference type="NCBI Taxonomy" id="1028688"/>
    <lineage>
        <taxon>Eukaryota</taxon>
        <taxon>Metazoa</taxon>
        <taxon>Spiralia</taxon>
        <taxon>Lophotrochozoa</taxon>
        <taxon>Mollusca</taxon>
        <taxon>Gastropoda</taxon>
        <taxon>Heterobranchia</taxon>
        <taxon>Euthyneura</taxon>
        <taxon>Panpulmonata</taxon>
        <taxon>Eupulmonata</taxon>
        <taxon>Stylommatophora</taxon>
        <taxon>Helicina</taxon>
        <taxon>Arionoidea</taxon>
        <taxon>Arionidae</taxon>
        <taxon>Arion</taxon>
    </lineage>
</organism>
<proteinExistence type="predicted"/>
<feature type="non-terminal residue" evidence="2">
    <location>
        <position position="78"/>
    </location>
</feature>
<gene>
    <name evidence="2" type="primary">ORF24231</name>
</gene>
<name>A0A0B6YHR2_9EUPU</name>
<sequence length="78" mass="8621">RPSYVMSRSQTVSTISPSNDSSVEQPLRQSSNSEYSIGSDQSRQYIPVYSGNKQPRSEENMNQGAGAYGQSSFYSEQS</sequence>
<feature type="compositionally biased region" description="Polar residues" evidence="1">
    <location>
        <begin position="1"/>
        <end position="44"/>
    </location>
</feature>
<evidence type="ECO:0000256" key="1">
    <source>
        <dbReference type="SAM" id="MobiDB-lite"/>
    </source>
</evidence>
<dbReference type="AlphaFoldDB" id="A0A0B6YHR2"/>
<feature type="compositionally biased region" description="Polar residues" evidence="1">
    <location>
        <begin position="69"/>
        <end position="78"/>
    </location>
</feature>
<accession>A0A0B6YHR2</accession>
<evidence type="ECO:0000313" key="2">
    <source>
        <dbReference type="EMBL" id="CEK55050.1"/>
    </source>
</evidence>
<feature type="non-terminal residue" evidence="2">
    <location>
        <position position="1"/>
    </location>
</feature>
<dbReference type="EMBL" id="HACG01008185">
    <property type="protein sequence ID" value="CEK55050.1"/>
    <property type="molecule type" value="Transcribed_RNA"/>
</dbReference>
<feature type="region of interest" description="Disordered" evidence="1">
    <location>
        <begin position="1"/>
        <end position="78"/>
    </location>
</feature>
<protein>
    <submittedName>
        <fullName evidence="2">Uncharacterized protein</fullName>
    </submittedName>
</protein>